<comment type="caution">
    <text evidence="2">The sequence shown here is derived from an EMBL/GenBank/DDBJ whole genome shotgun (WGS) entry which is preliminary data.</text>
</comment>
<evidence type="ECO:0000313" key="2">
    <source>
        <dbReference type="EMBL" id="PLR31813.1"/>
    </source>
</evidence>
<keyword evidence="1" id="KW-0732">Signal</keyword>
<evidence type="ECO:0000256" key="1">
    <source>
        <dbReference type="SAM" id="SignalP"/>
    </source>
</evidence>
<dbReference type="AlphaFoldDB" id="A0A2N5DWY9"/>
<dbReference type="OrthoDB" id="8926940at2"/>
<gene>
    <name evidence="2" type="ORF">CYR55_19750</name>
</gene>
<dbReference type="Proteomes" id="UP000234240">
    <property type="component" value="Unassembled WGS sequence"/>
</dbReference>
<keyword evidence="3" id="KW-1185">Reference proteome</keyword>
<sequence length="346" mass="37864">MRGAALLLLGLLLFSGRALALDCYLNGPGGPVDFTGQVDPFAVPATAKPGDIIWESSDYNITVYCDNNAADRQENENVFAWINPYPSPTDLYYQLGVAFNGRHFDTGGGLYGLDTHQCVDNQFLADDPVLVRENPEKLCSGNAAEVHTSRTFSVRFRLYVKLNSLPPPGYRSALNTYALMQFDGKGGINRLADARNLKYRLSGLNNITVLDCGATLAVHPESQIVDFGTFSAVELAAAPRERAFSMTATKTQDHSCSTGFRLAAEFYTDQPLLAGNTALDLQNGLMLKILEAKTPQVFNRYFLFADFSTGSLSVEKAFSAQVLPIPGRPVIPGPWEATTVFKINYY</sequence>
<feature type="signal peptide" evidence="1">
    <location>
        <begin position="1"/>
        <end position="20"/>
    </location>
</feature>
<reference evidence="2 3" key="1">
    <citation type="submission" date="2017-12" db="EMBL/GenBank/DDBJ databases">
        <title>Characterization of six clinical isolates of Enterochimera gen. nov., a novel genus of the Yersiniaciae family and the three species Enterochimera arupensis sp. nov., Enterochimera coloradensis sp. nov, and Enterochimera californica sp. nov.</title>
        <authorList>
            <person name="Rossi A."/>
            <person name="Fisher M."/>
        </authorList>
    </citation>
    <scope>NUCLEOTIDE SEQUENCE [LARGE SCALE GENOMIC DNA]</scope>
    <source>
        <strain evidence="3">2015-Iso6</strain>
    </source>
</reference>
<dbReference type="RefSeq" id="WP_101818060.1">
    <property type="nucleotide sequence ID" value="NZ_PJZF01000023.1"/>
</dbReference>
<dbReference type="EMBL" id="PJZF01000023">
    <property type="protein sequence ID" value="PLR31813.1"/>
    <property type="molecule type" value="Genomic_DNA"/>
</dbReference>
<organism evidence="2 3">
    <name type="scientific">Chimaeribacter californicus</name>
    <dbReference type="NCBI Taxonomy" id="2060067"/>
    <lineage>
        <taxon>Bacteria</taxon>
        <taxon>Pseudomonadati</taxon>
        <taxon>Pseudomonadota</taxon>
        <taxon>Gammaproteobacteria</taxon>
        <taxon>Enterobacterales</taxon>
        <taxon>Yersiniaceae</taxon>
        <taxon>Chimaeribacter</taxon>
    </lineage>
</organism>
<feature type="chain" id="PRO_5014685102" description="Fimbrial-type adhesion domain-containing protein" evidence="1">
    <location>
        <begin position="21"/>
        <end position="346"/>
    </location>
</feature>
<evidence type="ECO:0000313" key="3">
    <source>
        <dbReference type="Proteomes" id="UP000234240"/>
    </source>
</evidence>
<name>A0A2N5DWY9_9GAMM</name>
<accession>A0A2N5DWY9</accession>
<evidence type="ECO:0008006" key="4">
    <source>
        <dbReference type="Google" id="ProtNLM"/>
    </source>
</evidence>
<proteinExistence type="predicted"/>
<protein>
    <recommendedName>
        <fullName evidence="4">Fimbrial-type adhesion domain-containing protein</fullName>
    </recommendedName>
</protein>